<feature type="region of interest" description="Disordered" evidence="4">
    <location>
        <begin position="1184"/>
        <end position="1206"/>
    </location>
</feature>
<evidence type="ECO:0000256" key="1">
    <source>
        <dbReference type="ARBA" id="ARBA00007920"/>
    </source>
</evidence>
<keyword evidence="8" id="KW-1185">Reference proteome</keyword>
<dbReference type="PANTHER" id="PTHR10039">
    <property type="entry name" value="AMELOGENIN"/>
    <property type="match status" value="1"/>
</dbReference>
<gene>
    <name evidence="7" type="ORF">IWX46DRAFT_605844</name>
</gene>
<name>A0ABR1M376_9PEZI</name>
<dbReference type="Gene3D" id="3.40.50.300">
    <property type="entry name" value="P-loop containing nucleotide triphosphate hydrolases"/>
    <property type="match status" value="1"/>
</dbReference>
<dbReference type="InterPro" id="IPR056884">
    <property type="entry name" value="NPHP3-like_N"/>
</dbReference>
<sequence length="1206" mass="140222">MVREPGYGPLHLWKPNDEDDIVADICFVHGLGGHREHTWTKDDEKVKSCWPRDFLGQDINNVRTFTWGYDAEVVKFFGGNSELNLENLGDSLLQGIARFRKDTPEDRPLILVGHSLGGIVIKQAIIKSNRYFYNRTHPDLGNIFPCIKAVLFFATPHRGSQFANYGKVLAKITKVSLRRPNTSLLKLLQQGSMSLDAQRPAFNTAAGGIHIVCFYETIGKSWGFLDMKRIVDEESAKIEGREVKVIPINADHSNICKFGSRNEDNYKTAIYEFELVVKSIKKERELRAQNIQNQLNNQANEEKNKLIQSLSFAKMDEVRSNIKSHCSGTFQWLFEKDPSKTSSTTFVTWLQSSESIFWITGKPASGKSTLMNFIYRHECLDERLEDWVKDGTLVRAIVFVRRSAQANLLRHGTGVLRSLVSQMLSEEPRLVKVVKSAWSERYPRSDFSTMAEWSWDQLTCAFKSCLHKKPPDVKLFLMIDGLDEFESLNDSDSSQMPKTREEKDDELGTFLSQLLQVEGRDDIKICLASRPIPAVEIRLNRFASIRIHEHTKEDIKVYTDEMLGTKDFDPLWTKFEPDIWNPRGVISQKIQKKAQGVFMWVFVVVRGIRGELLHGFGFHQIEEKVENAPPQLTGPGGLYEQALKDQVPDQHRDEGLRMLYHVKDLREYYLGQCANPLVLAIAERLDGTQEGVFDSIQRALFLLKPKGECTTKLFDHAKSWVSSCTAGLLEFQSPDPEKAHDFGTFTWTHETVREFLENRHARTELMFSQENGKRIKDGESSTRIVFAFFMWDFYQSFVLGDFQTALHKSLALFKLHQQENLPSLQEVESVVRWFIRIVDAIFQMTRYLEPLLQELPHNDPETLEERVLATCYNYEHGMLLISGFYYPSFTTKLRSRPLLDILLKEMEDPTALYRRAFAGIQTVIDGRKYKVLQQMLEELKYESLNLDQTWGQFSIWHRYLNRGLTGYKFEHIDILLAHNADLSGHLTMTFKEAKELERLAASMQRRLICQPQELWGENLDRACSVGFFVASIILHDRTFERKLPRTDRKFPAPSDIDHLMDLHNTISLKDNHLGALLRRNGIHTKIENLEKEATTQHADILANLLAMRHDLLHWIFMLQQHEFPCLRPGELERLKFWIELRYRPVVESLGWYDFEAKRRRDEEEKEENLRRKRREEIMLQKRKEELEMRERNREMGMNPVDRKKNQ</sequence>
<keyword evidence="2" id="KW-0677">Repeat</keyword>
<dbReference type="SUPFAM" id="SSF53474">
    <property type="entry name" value="alpha/beta-Hydrolases"/>
    <property type="match status" value="1"/>
</dbReference>
<evidence type="ECO:0000256" key="2">
    <source>
        <dbReference type="ARBA" id="ARBA00022737"/>
    </source>
</evidence>
<feature type="coiled-coil region" evidence="3">
    <location>
        <begin position="281"/>
        <end position="316"/>
    </location>
</feature>
<dbReference type="Proteomes" id="UP001365128">
    <property type="component" value="Unassembled WGS sequence"/>
</dbReference>
<evidence type="ECO:0008006" key="9">
    <source>
        <dbReference type="Google" id="ProtNLM"/>
    </source>
</evidence>
<reference evidence="7 8" key="1">
    <citation type="submission" date="2024-04" db="EMBL/GenBank/DDBJ databases">
        <title>Phyllosticta paracitricarpa is synonymous to the EU quarantine fungus P. citricarpa based on phylogenomic analyses.</title>
        <authorList>
            <consortium name="Lawrence Berkeley National Laboratory"/>
            <person name="Van Ingen-Buijs V.A."/>
            <person name="Van Westerhoven A.C."/>
            <person name="Haridas S."/>
            <person name="Skiadas P."/>
            <person name="Martin F."/>
            <person name="Groenewald J.Z."/>
            <person name="Crous P.W."/>
            <person name="Seidl M.F."/>
        </authorList>
    </citation>
    <scope>NUCLEOTIDE SEQUENCE [LARGE SCALE GENOMIC DNA]</scope>
    <source>
        <strain evidence="7 8">CBS 122670</strain>
    </source>
</reference>
<dbReference type="SUPFAM" id="SSF52540">
    <property type="entry name" value="P-loop containing nucleoside triphosphate hydrolases"/>
    <property type="match status" value="1"/>
</dbReference>
<evidence type="ECO:0000259" key="6">
    <source>
        <dbReference type="Pfam" id="PF24883"/>
    </source>
</evidence>
<dbReference type="Gene3D" id="3.40.50.1820">
    <property type="entry name" value="alpha/beta hydrolase"/>
    <property type="match status" value="1"/>
</dbReference>
<keyword evidence="3" id="KW-0175">Coiled coil</keyword>
<dbReference type="InterPro" id="IPR007751">
    <property type="entry name" value="DUF676_lipase-like"/>
</dbReference>
<evidence type="ECO:0000313" key="7">
    <source>
        <dbReference type="EMBL" id="KAK7541351.1"/>
    </source>
</evidence>
<protein>
    <recommendedName>
        <fullName evidence="9">GPI inositol-deacylase</fullName>
    </recommendedName>
</protein>
<organism evidence="7 8">
    <name type="scientific">Phyllosticta citricarpa</name>
    <dbReference type="NCBI Taxonomy" id="55181"/>
    <lineage>
        <taxon>Eukaryota</taxon>
        <taxon>Fungi</taxon>
        <taxon>Dikarya</taxon>
        <taxon>Ascomycota</taxon>
        <taxon>Pezizomycotina</taxon>
        <taxon>Dothideomycetes</taxon>
        <taxon>Dothideomycetes incertae sedis</taxon>
        <taxon>Botryosphaeriales</taxon>
        <taxon>Phyllostictaceae</taxon>
        <taxon>Phyllosticta</taxon>
    </lineage>
</organism>
<dbReference type="Pfam" id="PF05057">
    <property type="entry name" value="DUF676"/>
    <property type="match status" value="1"/>
</dbReference>
<evidence type="ECO:0000256" key="4">
    <source>
        <dbReference type="SAM" id="MobiDB-lite"/>
    </source>
</evidence>
<dbReference type="PANTHER" id="PTHR10039:SF5">
    <property type="entry name" value="NACHT DOMAIN-CONTAINING PROTEIN"/>
    <property type="match status" value="1"/>
</dbReference>
<feature type="domain" description="Nephrocystin 3-like N-terminal" evidence="6">
    <location>
        <begin position="328"/>
        <end position="530"/>
    </location>
</feature>
<evidence type="ECO:0000259" key="5">
    <source>
        <dbReference type="Pfam" id="PF05057"/>
    </source>
</evidence>
<evidence type="ECO:0000313" key="8">
    <source>
        <dbReference type="Proteomes" id="UP001365128"/>
    </source>
</evidence>
<proteinExistence type="inferred from homology"/>
<dbReference type="InterPro" id="IPR029058">
    <property type="entry name" value="AB_hydrolase_fold"/>
</dbReference>
<accession>A0ABR1M376</accession>
<comment type="similarity">
    <text evidence="1">Belongs to the putative lipase ROG1 family.</text>
</comment>
<evidence type="ECO:0000256" key="3">
    <source>
        <dbReference type="SAM" id="Coils"/>
    </source>
</evidence>
<comment type="caution">
    <text evidence="7">The sequence shown here is derived from an EMBL/GenBank/DDBJ whole genome shotgun (WGS) entry which is preliminary data.</text>
</comment>
<dbReference type="Pfam" id="PF24883">
    <property type="entry name" value="NPHP3_N"/>
    <property type="match status" value="1"/>
</dbReference>
<dbReference type="EMBL" id="JBBPDW010000025">
    <property type="protein sequence ID" value="KAK7541351.1"/>
    <property type="molecule type" value="Genomic_DNA"/>
</dbReference>
<dbReference type="InterPro" id="IPR027417">
    <property type="entry name" value="P-loop_NTPase"/>
</dbReference>
<feature type="domain" description="DUF676" evidence="5">
    <location>
        <begin position="27"/>
        <end position="176"/>
    </location>
</feature>